<evidence type="ECO:0000313" key="4">
    <source>
        <dbReference type="Proteomes" id="UP001151760"/>
    </source>
</evidence>
<dbReference type="Pfam" id="PF22922">
    <property type="entry name" value="GAF_NLP"/>
    <property type="match status" value="1"/>
</dbReference>
<dbReference type="PANTHER" id="PTHR32002">
    <property type="entry name" value="PROTEIN NLP8"/>
    <property type="match status" value="1"/>
</dbReference>
<accession>A0ABQ4YZW4</accession>
<evidence type="ECO:0000256" key="1">
    <source>
        <dbReference type="SAM" id="MobiDB-lite"/>
    </source>
</evidence>
<dbReference type="InterPro" id="IPR045012">
    <property type="entry name" value="NLP"/>
</dbReference>
<dbReference type="Proteomes" id="UP001151760">
    <property type="component" value="Unassembled WGS sequence"/>
</dbReference>
<protein>
    <recommendedName>
        <fullName evidence="2">NLP1-9 GAF domain-containing protein</fullName>
    </recommendedName>
</protein>
<feature type="region of interest" description="Disordered" evidence="1">
    <location>
        <begin position="78"/>
        <end position="106"/>
    </location>
</feature>
<sequence>MSVLMKNRMCILNEIDDALSTNLKKEDRQNFYSKKMMWEMSKPIPCSHPCVRPIKIGLRYGYGGVSSESLFVVSSSDDKNGEVAGNGGIWSDDGSSNGSDSESDAGDVTHRGKLLDSCDKLVFVQIANLKKCFYKKHRSEARAAKLTSPQAFDFSPMSYVDCNNTQRGLDEIFKTIKEVCEAYKLPLAQTWTISSKSSFVATGRNIVRTCTSFNSNCIGKVCMSTTSLPFYVHDLRFWPFREACKVHHLLKSRGVVGRALSSHGSCFCADVTKLDDDEYSLVHNARMNGLGSCFAIYLHNIEHGSYALEFFLPVDMKEVADLQNLVQKVKLYLKLSSFVLGDESTTDLIVIRSSYKLQAHMDYEGEGVNEKQQQSVCSSRENIYLLTVLNLMLFIRMYRIVANIMLGDLNYVSRLRFAIGLWMDVEGREDHRNNLYYESPINDASKFLTAFSLLL</sequence>
<gene>
    <name evidence="3" type="ORF">Tco_0748988</name>
</gene>
<dbReference type="PANTHER" id="PTHR32002:SF35">
    <property type="entry name" value="PROTEIN NLP6"/>
    <property type="match status" value="1"/>
</dbReference>
<dbReference type="InterPro" id="IPR055081">
    <property type="entry name" value="NLP1-9_GAF"/>
</dbReference>
<reference evidence="3" key="2">
    <citation type="submission" date="2022-01" db="EMBL/GenBank/DDBJ databases">
        <authorList>
            <person name="Yamashiro T."/>
            <person name="Shiraishi A."/>
            <person name="Satake H."/>
            <person name="Nakayama K."/>
        </authorList>
    </citation>
    <scope>NUCLEOTIDE SEQUENCE</scope>
</reference>
<evidence type="ECO:0000259" key="2">
    <source>
        <dbReference type="Pfam" id="PF22922"/>
    </source>
</evidence>
<reference evidence="3" key="1">
    <citation type="journal article" date="2022" name="Int. J. Mol. Sci.">
        <title>Draft Genome of Tanacetum Coccineum: Genomic Comparison of Closely Related Tanacetum-Family Plants.</title>
        <authorList>
            <person name="Yamashiro T."/>
            <person name="Shiraishi A."/>
            <person name="Nakayama K."/>
            <person name="Satake H."/>
        </authorList>
    </citation>
    <scope>NUCLEOTIDE SEQUENCE</scope>
</reference>
<dbReference type="EMBL" id="BQNB010010825">
    <property type="protein sequence ID" value="GJS82447.1"/>
    <property type="molecule type" value="Genomic_DNA"/>
</dbReference>
<keyword evidence="4" id="KW-1185">Reference proteome</keyword>
<feature type="compositionally biased region" description="Low complexity" evidence="1">
    <location>
        <begin position="89"/>
        <end position="100"/>
    </location>
</feature>
<comment type="caution">
    <text evidence="3">The sequence shown here is derived from an EMBL/GenBank/DDBJ whole genome shotgun (WGS) entry which is preliminary data.</text>
</comment>
<feature type="domain" description="NLP1-9 GAF" evidence="2">
    <location>
        <begin position="163"/>
        <end position="333"/>
    </location>
</feature>
<proteinExistence type="predicted"/>
<evidence type="ECO:0000313" key="3">
    <source>
        <dbReference type="EMBL" id="GJS82447.1"/>
    </source>
</evidence>
<organism evidence="3 4">
    <name type="scientific">Tanacetum coccineum</name>
    <dbReference type="NCBI Taxonomy" id="301880"/>
    <lineage>
        <taxon>Eukaryota</taxon>
        <taxon>Viridiplantae</taxon>
        <taxon>Streptophyta</taxon>
        <taxon>Embryophyta</taxon>
        <taxon>Tracheophyta</taxon>
        <taxon>Spermatophyta</taxon>
        <taxon>Magnoliopsida</taxon>
        <taxon>eudicotyledons</taxon>
        <taxon>Gunneridae</taxon>
        <taxon>Pentapetalae</taxon>
        <taxon>asterids</taxon>
        <taxon>campanulids</taxon>
        <taxon>Asterales</taxon>
        <taxon>Asteraceae</taxon>
        <taxon>Asteroideae</taxon>
        <taxon>Anthemideae</taxon>
        <taxon>Anthemidinae</taxon>
        <taxon>Tanacetum</taxon>
    </lineage>
</organism>
<name>A0ABQ4YZW4_9ASTR</name>